<gene>
    <name evidence="2" type="ORF">NWE54_04080</name>
</gene>
<evidence type="ECO:0000256" key="1">
    <source>
        <dbReference type="SAM" id="Phobius"/>
    </source>
</evidence>
<feature type="transmembrane region" description="Helical" evidence="1">
    <location>
        <begin position="102"/>
        <end position="119"/>
    </location>
</feature>
<dbReference type="AlphaFoldDB" id="A0A9E8CLH5"/>
<evidence type="ECO:0000313" key="2">
    <source>
        <dbReference type="EMBL" id="UZF87972.1"/>
    </source>
</evidence>
<dbReference type="EMBL" id="CP102774">
    <property type="protein sequence ID" value="UZF87972.1"/>
    <property type="molecule type" value="Genomic_DNA"/>
</dbReference>
<keyword evidence="1" id="KW-0472">Membrane</keyword>
<accession>A0A9E8CLH5</accession>
<keyword evidence="1" id="KW-1133">Transmembrane helix</keyword>
<name>A0A9E8CLH5_9HYPH</name>
<sequence>MAVIDKVPAEHRPALMAWAQELLAIKDSPRSPWQKAKAAMEATREARLIWPTLKAIAARIKSIGWDTRSGPARAFMITAAVSASVFGGKAAGIAALGTAIGVPLWVVFGAGAGFATAVVREIKRKGASPDGASYTVIDAERREP</sequence>
<keyword evidence="1" id="KW-0812">Transmembrane</keyword>
<organism evidence="2">
    <name type="scientific">Bosea sp. NBC_00436</name>
    <dbReference type="NCBI Taxonomy" id="2969620"/>
    <lineage>
        <taxon>Bacteria</taxon>
        <taxon>Pseudomonadati</taxon>
        <taxon>Pseudomonadota</taxon>
        <taxon>Alphaproteobacteria</taxon>
        <taxon>Hyphomicrobiales</taxon>
        <taxon>Boseaceae</taxon>
        <taxon>Bosea</taxon>
    </lineage>
</organism>
<protein>
    <submittedName>
        <fullName evidence="2">Uncharacterized protein</fullName>
    </submittedName>
</protein>
<reference evidence="2" key="1">
    <citation type="submission" date="2022-08" db="EMBL/GenBank/DDBJ databases">
        <title>Complete Genome Sequences of 2 Bosea sp. soil isolates.</title>
        <authorList>
            <person name="Alvarez Arevalo M."/>
            <person name="Sterndorff E.B."/>
            <person name="Faurdal D."/>
            <person name="Joergensen T.S."/>
            <person name="Weber T."/>
        </authorList>
    </citation>
    <scope>NUCLEOTIDE SEQUENCE</scope>
    <source>
        <strain evidence="2">NBC_00436</strain>
    </source>
</reference>
<proteinExistence type="predicted"/>